<accession>A0A9E5A733</accession>
<dbReference type="InterPro" id="IPR052509">
    <property type="entry name" value="Metal_resp_DNA-bind_regulator"/>
</dbReference>
<sequence length="120" mass="14079">MDKVLEKFETEIRRGVMQVAVVCLLDEEKYGYEIIKSLNETGLNVEEGTLYPLLRRLEKDELLSSRWETSGPRPRKYYMVTEYGKEIRTKWLNSFNAISAVIERLKKNIQDNEKGGLYNV</sequence>
<dbReference type="Proteomes" id="UP001074446">
    <property type="component" value="Unassembled WGS sequence"/>
</dbReference>
<dbReference type="PANTHER" id="PTHR33169:SF14">
    <property type="entry name" value="TRANSCRIPTIONAL REGULATOR RV3488"/>
    <property type="match status" value="1"/>
</dbReference>
<evidence type="ECO:0000313" key="3">
    <source>
        <dbReference type="EMBL" id="MCZ3372608.1"/>
    </source>
</evidence>
<keyword evidence="4" id="KW-1185">Reference proteome</keyword>
<evidence type="ECO:0000313" key="4">
    <source>
        <dbReference type="Proteomes" id="UP001068021"/>
    </source>
</evidence>
<dbReference type="PANTHER" id="PTHR33169">
    <property type="entry name" value="PADR-FAMILY TRANSCRIPTIONAL REGULATOR"/>
    <property type="match status" value="1"/>
</dbReference>
<proteinExistence type="predicted"/>
<dbReference type="EMBL" id="JAPVER010000018">
    <property type="protein sequence ID" value="MCZ3364853.1"/>
    <property type="molecule type" value="Genomic_DNA"/>
</dbReference>
<dbReference type="AlphaFoldDB" id="A0A9E5A733"/>
<dbReference type="Proteomes" id="UP001068021">
    <property type="component" value="Unassembled WGS sequence"/>
</dbReference>
<dbReference type="SUPFAM" id="SSF46785">
    <property type="entry name" value="Winged helix' DNA-binding domain"/>
    <property type="match status" value="1"/>
</dbReference>
<dbReference type="EMBL" id="JAPVES010000030">
    <property type="protein sequence ID" value="MCZ3372608.1"/>
    <property type="molecule type" value="Genomic_DNA"/>
</dbReference>
<evidence type="ECO:0000313" key="2">
    <source>
        <dbReference type="EMBL" id="MCZ3364853.1"/>
    </source>
</evidence>
<dbReference type="InterPro" id="IPR036388">
    <property type="entry name" value="WH-like_DNA-bd_sf"/>
</dbReference>
<reference evidence="3" key="1">
    <citation type="submission" date="2022-12" db="EMBL/GenBank/DDBJ databases">
        <title>Reclassification of two methanogenic archaea species isolated from the Kolyma lowland permafrost.</title>
        <authorList>
            <person name="Trubitsyn V.E."/>
            <person name="Rivkina E.M."/>
            <person name="Shcherbakova V.A."/>
        </authorList>
    </citation>
    <scope>NUCLEOTIDE SEQUENCE</scope>
    <source>
        <strain evidence="2">M2</strain>
        <strain evidence="3">MK4</strain>
    </source>
</reference>
<dbReference type="Pfam" id="PF03551">
    <property type="entry name" value="PadR"/>
    <property type="match status" value="1"/>
</dbReference>
<name>A0A9E5A733_9EURY</name>
<dbReference type="Gene3D" id="1.10.10.10">
    <property type="entry name" value="Winged helix-like DNA-binding domain superfamily/Winged helix DNA-binding domain"/>
    <property type="match status" value="1"/>
</dbReference>
<gene>
    <name evidence="3" type="ORF">O3H35_08170</name>
    <name evidence="2" type="ORF">O3H54_03050</name>
</gene>
<evidence type="ECO:0000259" key="1">
    <source>
        <dbReference type="Pfam" id="PF03551"/>
    </source>
</evidence>
<dbReference type="InterPro" id="IPR005149">
    <property type="entry name" value="Tscrpt_reg_PadR_N"/>
</dbReference>
<protein>
    <submittedName>
        <fullName evidence="3">PadR family transcriptional regulator</fullName>
    </submittedName>
</protein>
<feature type="domain" description="Transcription regulator PadR N-terminal" evidence="1">
    <location>
        <begin position="23"/>
        <end position="86"/>
    </location>
</feature>
<dbReference type="InterPro" id="IPR036390">
    <property type="entry name" value="WH_DNA-bd_sf"/>
</dbReference>
<comment type="caution">
    <text evidence="3">The sequence shown here is derived from an EMBL/GenBank/DDBJ whole genome shotgun (WGS) entry which is preliminary data.</text>
</comment>
<dbReference type="RefSeq" id="WP_048080171.1">
    <property type="nucleotide sequence ID" value="NZ_JAPVER010000018.1"/>
</dbReference>
<organism evidence="3">
    <name type="scientific">Methanobacterium veterum</name>
    <dbReference type="NCBI Taxonomy" id="408577"/>
    <lineage>
        <taxon>Archaea</taxon>
        <taxon>Methanobacteriati</taxon>
        <taxon>Methanobacteriota</taxon>
        <taxon>Methanomada group</taxon>
        <taxon>Methanobacteria</taxon>
        <taxon>Methanobacteriales</taxon>
        <taxon>Methanobacteriaceae</taxon>
        <taxon>Methanobacterium</taxon>
    </lineage>
</organism>